<feature type="region of interest" description="Disordered" evidence="2">
    <location>
        <begin position="109"/>
        <end position="176"/>
    </location>
</feature>
<feature type="compositionally biased region" description="Acidic residues" evidence="2">
    <location>
        <begin position="446"/>
        <end position="463"/>
    </location>
</feature>
<dbReference type="AlphaFoldDB" id="A0AAD6WKC2"/>
<feature type="coiled-coil region" evidence="1">
    <location>
        <begin position="217"/>
        <end position="279"/>
    </location>
</feature>
<evidence type="ECO:0000313" key="4">
    <source>
        <dbReference type="Proteomes" id="UP001218188"/>
    </source>
</evidence>
<dbReference type="Proteomes" id="UP001218188">
    <property type="component" value="Unassembled WGS sequence"/>
</dbReference>
<gene>
    <name evidence="3" type="ORF">C8F04DRAFT_1340616</name>
</gene>
<feature type="region of interest" description="Disordered" evidence="2">
    <location>
        <begin position="1"/>
        <end position="86"/>
    </location>
</feature>
<keyword evidence="1" id="KW-0175">Coiled coil</keyword>
<dbReference type="EMBL" id="JARJCM010000465">
    <property type="protein sequence ID" value="KAJ7016748.1"/>
    <property type="molecule type" value="Genomic_DNA"/>
</dbReference>
<feature type="compositionally biased region" description="Polar residues" evidence="2">
    <location>
        <begin position="143"/>
        <end position="170"/>
    </location>
</feature>
<protein>
    <submittedName>
        <fullName evidence="3">Uncharacterized protein</fullName>
    </submittedName>
</protein>
<evidence type="ECO:0000256" key="1">
    <source>
        <dbReference type="SAM" id="Coils"/>
    </source>
</evidence>
<proteinExistence type="predicted"/>
<evidence type="ECO:0000313" key="3">
    <source>
        <dbReference type="EMBL" id="KAJ7016748.1"/>
    </source>
</evidence>
<feature type="region of interest" description="Disordered" evidence="2">
    <location>
        <begin position="510"/>
        <end position="542"/>
    </location>
</feature>
<reference evidence="3" key="1">
    <citation type="submission" date="2023-03" db="EMBL/GenBank/DDBJ databases">
        <title>Massive genome expansion in bonnet fungi (Mycena s.s.) driven by repeated elements and novel gene families across ecological guilds.</title>
        <authorList>
            <consortium name="Lawrence Berkeley National Laboratory"/>
            <person name="Harder C.B."/>
            <person name="Miyauchi S."/>
            <person name="Viragh M."/>
            <person name="Kuo A."/>
            <person name="Thoen E."/>
            <person name="Andreopoulos B."/>
            <person name="Lu D."/>
            <person name="Skrede I."/>
            <person name="Drula E."/>
            <person name="Henrissat B."/>
            <person name="Morin E."/>
            <person name="Kohler A."/>
            <person name="Barry K."/>
            <person name="LaButti K."/>
            <person name="Morin E."/>
            <person name="Salamov A."/>
            <person name="Lipzen A."/>
            <person name="Mereny Z."/>
            <person name="Hegedus B."/>
            <person name="Baldrian P."/>
            <person name="Stursova M."/>
            <person name="Weitz H."/>
            <person name="Taylor A."/>
            <person name="Grigoriev I.V."/>
            <person name="Nagy L.G."/>
            <person name="Martin F."/>
            <person name="Kauserud H."/>
        </authorList>
    </citation>
    <scope>NUCLEOTIDE SEQUENCE</scope>
    <source>
        <strain evidence="3">CBHHK200</strain>
    </source>
</reference>
<feature type="compositionally biased region" description="Basic and acidic residues" evidence="2">
    <location>
        <begin position="23"/>
        <end position="38"/>
    </location>
</feature>
<evidence type="ECO:0000256" key="2">
    <source>
        <dbReference type="SAM" id="MobiDB-lite"/>
    </source>
</evidence>
<feature type="region of interest" description="Disordered" evidence="2">
    <location>
        <begin position="442"/>
        <end position="474"/>
    </location>
</feature>
<feature type="region of interest" description="Disordered" evidence="2">
    <location>
        <begin position="612"/>
        <end position="652"/>
    </location>
</feature>
<comment type="caution">
    <text evidence="3">The sequence shown here is derived from an EMBL/GenBank/DDBJ whole genome shotgun (WGS) entry which is preliminary data.</text>
</comment>
<feature type="compositionally biased region" description="Acidic residues" evidence="2">
    <location>
        <begin position="510"/>
        <end position="522"/>
    </location>
</feature>
<sequence length="652" mass="72724">MSTTKHQSKSRGGGGKRSTSARRPRDEVKESEGKNEHKSQKRRRTSPGPSNFSAYQNPFGPYADVPLSESTNEPDAPPPPRMWTQVPQDQYTYGFTPALTVQEQEIGMSAPPYTRDSFPPPDATTPSNAPPKTTIHIIDPSLSIPTLHSLQSPSNPFAVSPSASSNSTNPFAKPIRAPPKEIILPVKSALHTQTPTPAPSSSRLPPPAIPKAITDKLMNQAARITELESMMQSLQTQYNSLKIVADERADAQIAANRDMRDVEDELQEAGRRATAIEDKLGRHHELITQLFDLVKIGSCRDDEEEEVKLKKKGKKSAGRDNALNASLYSQLASNATRRCLYIAMGLPATSKLKDAAKVAPKKRGGGYIDDEESNGQLLRPDWRVSFGENACWHTPMVRFLRNQTPSLIPALTKEIMAKKADDVLLERLEVLFTNTAAEYRKIARDSDEEDDEEGDNGDDEGPVDENQLNRRSGRKVRKCKERIETIEEGNIDIDVDWDWFFQPVYQSTDESDASDIIDPDTETEAKDEPPARSTRKPWVTHAPDYRSQRLQNGLEFIDKVLMERRRQWAKNNHGKTLAHNRIRGEKKHKPLPFIKGDKPKIKRSAIDAMWLANNPKQDTPSRIQQSDNEAGGKVKVPAIVDDGSSHSDSSNS</sequence>
<name>A0AAD6WKC2_9AGAR</name>
<feature type="compositionally biased region" description="Polar residues" evidence="2">
    <location>
        <begin position="47"/>
        <end position="56"/>
    </location>
</feature>
<accession>A0AAD6WKC2</accession>
<keyword evidence="4" id="KW-1185">Reference proteome</keyword>
<organism evidence="3 4">
    <name type="scientific">Mycena alexandri</name>
    <dbReference type="NCBI Taxonomy" id="1745969"/>
    <lineage>
        <taxon>Eukaryota</taxon>
        <taxon>Fungi</taxon>
        <taxon>Dikarya</taxon>
        <taxon>Basidiomycota</taxon>
        <taxon>Agaricomycotina</taxon>
        <taxon>Agaricomycetes</taxon>
        <taxon>Agaricomycetidae</taxon>
        <taxon>Agaricales</taxon>
        <taxon>Marasmiineae</taxon>
        <taxon>Mycenaceae</taxon>
        <taxon>Mycena</taxon>
    </lineage>
</organism>
<feature type="compositionally biased region" description="Polar residues" evidence="2">
    <location>
        <begin position="614"/>
        <end position="628"/>
    </location>
</feature>